<dbReference type="InterPro" id="IPR000089">
    <property type="entry name" value="Biotin_lipoyl"/>
</dbReference>
<dbReference type="Pfam" id="PF02817">
    <property type="entry name" value="E3_binding"/>
    <property type="match status" value="1"/>
</dbReference>
<dbReference type="AlphaFoldDB" id="A0A1X0YD41"/>
<dbReference type="SUPFAM" id="SSF52777">
    <property type="entry name" value="CoA-dependent acyltransferases"/>
    <property type="match status" value="1"/>
</dbReference>
<dbReference type="Proteomes" id="UP000193136">
    <property type="component" value="Unassembled WGS sequence"/>
</dbReference>
<evidence type="ECO:0000256" key="2">
    <source>
        <dbReference type="ARBA" id="ARBA00007317"/>
    </source>
</evidence>
<comment type="cofactor">
    <cofactor evidence="1 4">
        <name>(R)-lipoate</name>
        <dbReference type="ChEBI" id="CHEBI:83088"/>
    </cofactor>
</comment>
<evidence type="ECO:0000259" key="5">
    <source>
        <dbReference type="PROSITE" id="PS50968"/>
    </source>
</evidence>
<dbReference type="InterPro" id="IPR045257">
    <property type="entry name" value="E2/Pdx1"/>
</dbReference>
<proteinExistence type="inferred from homology"/>
<dbReference type="InterPro" id="IPR011053">
    <property type="entry name" value="Single_hybrid_motif"/>
</dbReference>
<dbReference type="PANTHER" id="PTHR23151">
    <property type="entry name" value="DIHYDROLIPOAMIDE ACETYL/SUCCINYL-TRANSFERASE-RELATED"/>
    <property type="match status" value="1"/>
</dbReference>
<dbReference type="SUPFAM" id="SSF47005">
    <property type="entry name" value="Peripheral subunit-binding domain of 2-oxo acid dehydrogenase complex"/>
    <property type="match status" value="1"/>
</dbReference>
<reference evidence="7 8" key="1">
    <citation type="submission" date="2017-03" db="EMBL/GenBank/DDBJ databases">
        <title>Genome sequence of Geothermobacter sp. EPR-M, Deep-Sea Iron Reducer.</title>
        <authorList>
            <person name="Tully B."/>
            <person name="Savalia P."/>
            <person name="Abuyen K."/>
            <person name="Baughan C."/>
            <person name="Romero E."/>
            <person name="Ronkowski C."/>
            <person name="Torres B."/>
            <person name="Tremblay J."/>
            <person name="Trujillo A."/>
            <person name="Tyler M."/>
            <person name="Perez-Rodriguez I."/>
            <person name="Amend J."/>
        </authorList>
    </citation>
    <scope>NUCLEOTIDE SEQUENCE [LARGE SCALE GENOMIC DNA]</scope>
    <source>
        <strain evidence="7 8">EPR-M</strain>
    </source>
</reference>
<evidence type="ECO:0000256" key="3">
    <source>
        <dbReference type="ARBA" id="ARBA00022823"/>
    </source>
</evidence>
<keyword evidence="4" id="KW-0012">Acyltransferase</keyword>
<sequence>MGKTICLPKLSEEMQEGTLLGWRVGVGDPVRKGLVIADIETDKATIELEADCDGVISALPAAVGETVPVGGVLAVISDDPQGCREVSADCRETGSMSPAAEQRAAELGLDTATLVGSGPGGRIVLEDVERVAGVSSGATEPMRETPEKPAKLKKSVKIRRIMARKMTEGWRTIPHFYVTYAIDMTDVIRFRKDLGITINSFVLAAAARTLREHPWVNSWWVDGEAVEQPNVNIVMAVATDRGLYNPVLKDCSGMSLKEISRRAAELVDRAQRGRLLPEDLDAGTFTITNMGMLGVESFRAIITPPQAAVLAVGTVRGEVIVDDHGEPAVATVARMTLAADHRILDGADAAEFMMTLKSYLEAPITLLTCDYGDEGS</sequence>
<protein>
    <recommendedName>
        <fullName evidence="4">Dihydrolipoamide acetyltransferase component of pyruvate dehydrogenase complex</fullName>
        <ecNumber evidence="4">2.3.1.-</ecNumber>
    </recommendedName>
</protein>
<dbReference type="Pfam" id="PF00198">
    <property type="entry name" value="2-oxoacid_dh"/>
    <property type="match status" value="1"/>
</dbReference>
<gene>
    <name evidence="7" type="ORF">B5V00_03025</name>
</gene>
<dbReference type="STRING" id="1969733.B5V00_03025"/>
<comment type="caution">
    <text evidence="7">The sequence shown here is derived from an EMBL/GenBank/DDBJ whole genome shotgun (WGS) entry which is preliminary data.</text>
</comment>
<feature type="domain" description="Peripheral subunit-binding (PSBD)" evidence="6">
    <location>
        <begin position="95"/>
        <end position="132"/>
    </location>
</feature>
<keyword evidence="3 4" id="KW-0450">Lipoyl</keyword>
<dbReference type="InterPro" id="IPR003016">
    <property type="entry name" value="2-oxoA_DH_lipoyl-BS"/>
</dbReference>
<feature type="domain" description="Lipoyl-binding" evidence="5">
    <location>
        <begin position="2"/>
        <end position="77"/>
    </location>
</feature>
<dbReference type="InterPro" id="IPR036625">
    <property type="entry name" value="E3-bd_dom_sf"/>
</dbReference>
<evidence type="ECO:0000313" key="7">
    <source>
        <dbReference type="EMBL" id="ORJ63036.1"/>
    </source>
</evidence>
<dbReference type="RefSeq" id="WP_085009276.1">
    <property type="nucleotide sequence ID" value="NZ_NAAD01000002.1"/>
</dbReference>
<dbReference type="Gene3D" id="4.10.320.10">
    <property type="entry name" value="E3-binding domain"/>
    <property type="match status" value="1"/>
</dbReference>
<evidence type="ECO:0000313" key="8">
    <source>
        <dbReference type="Proteomes" id="UP000193136"/>
    </source>
</evidence>
<organism evidence="7 8">
    <name type="scientific">Geothermobacter hydrogeniphilus</name>
    <dbReference type="NCBI Taxonomy" id="1969733"/>
    <lineage>
        <taxon>Bacteria</taxon>
        <taxon>Pseudomonadati</taxon>
        <taxon>Thermodesulfobacteriota</taxon>
        <taxon>Desulfuromonadia</taxon>
        <taxon>Desulfuromonadales</taxon>
        <taxon>Geothermobacteraceae</taxon>
        <taxon>Geothermobacter</taxon>
    </lineage>
</organism>
<dbReference type="OrthoDB" id="9805770at2"/>
<dbReference type="GO" id="GO:0016746">
    <property type="term" value="F:acyltransferase activity"/>
    <property type="evidence" value="ECO:0007669"/>
    <property type="project" value="UniProtKB-KW"/>
</dbReference>
<dbReference type="EMBL" id="NAAD01000002">
    <property type="protein sequence ID" value="ORJ63036.1"/>
    <property type="molecule type" value="Genomic_DNA"/>
</dbReference>
<dbReference type="Gene3D" id="3.30.559.10">
    <property type="entry name" value="Chloramphenicol acetyltransferase-like domain"/>
    <property type="match status" value="1"/>
</dbReference>
<accession>A0A1X0YD41</accession>
<dbReference type="InterPro" id="IPR023213">
    <property type="entry name" value="CAT-like_dom_sf"/>
</dbReference>
<evidence type="ECO:0000256" key="4">
    <source>
        <dbReference type="RuleBase" id="RU003423"/>
    </source>
</evidence>
<dbReference type="EC" id="2.3.1.-" evidence="4"/>
<dbReference type="Pfam" id="PF00364">
    <property type="entry name" value="Biotin_lipoyl"/>
    <property type="match status" value="1"/>
</dbReference>
<evidence type="ECO:0000259" key="6">
    <source>
        <dbReference type="PROSITE" id="PS51826"/>
    </source>
</evidence>
<dbReference type="SUPFAM" id="SSF51230">
    <property type="entry name" value="Single hybrid motif"/>
    <property type="match status" value="1"/>
</dbReference>
<dbReference type="GO" id="GO:0045254">
    <property type="term" value="C:pyruvate dehydrogenase complex"/>
    <property type="evidence" value="ECO:0007669"/>
    <property type="project" value="InterPro"/>
</dbReference>
<name>A0A1X0YD41_9BACT</name>
<dbReference type="InterPro" id="IPR001078">
    <property type="entry name" value="2-oxoacid_DH_actylTfrase"/>
</dbReference>
<dbReference type="CDD" id="cd06849">
    <property type="entry name" value="lipoyl_domain"/>
    <property type="match status" value="1"/>
</dbReference>
<dbReference type="PANTHER" id="PTHR23151:SF90">
    <property type="entry name" value="DIHYDROLIPOYLLYSINE-RESIDUE ACETYLTRANSFERASE COMPONENT OF PYRUVATE DEHYDROGENASE COMPLEX, MITOCHONDRIAL-RELATED"/>
    <property type="match status" value="1"/>
</dbReference>
<dbReference type="GO" id="GO:0006086">
    <property type="term" value="P:pyruvate decarboxylation to acetyl-CoA"/>
    <property type="evidence" value="ECO:0007669"/>
    <property type="project" value="InterPro"/>
</dbReference>
<dbReference type="Gene3D" id="2.40.50.100">
    <property type="match status" value="1"/>
</dbReference>
<keyword evidence="4" id="KW-0808">Transferase</keyword>
<dbReference type="PROSITE" id="PS00189">
    <property type="entry name" value="LIPOYL"/>
    <property type="match status" value="1"/>
</dbReference>
<comment type="similarity">
    <text evidence="2 4">Belongs to the 2-oxoacid dehydrogenase family.</text>
</comment>
<dbReference type="PROSITE" id="PS51826">
    <property type="entry name" value="PSBD"/>
    <property type="match status" value="1"/>
</dbReference>
<dbReference type="InterPro" id="IPR004167">
    <property type="entry name" value="PSBD"/>
</dbReference>
<keyword evidence="8" id="KW-1185">Reference proteome</keyword>
<evidence type="ECO:0000256" key="1">
    <source>
        <dbReference type="ARBA" id="ARBA00001938"/>
    </source>
</evidence>
<dbReference type="PROSITE" id="PS50968">
    <property type="entry name" value="BIOTINYL_LIPOYL"/>
    <property type="match status" value="1"/>
</dbReference>